<evidence type="ECO:0000256" key="1">
    <source>
        <dbReference type="SAM" id="MobiDB-lite"/>
    </source>
</evidence>
<feature type="region of interest" description="Disordered" evidence="1">
    <location>
        <begin position="64"/>
        <end position="97"/>
    </location>
</feature>
<dbReference type="PANTHER" id="PTHR37351">
    <property type="entry name" value="C-X-C MOTIF CHEMOKINE 17"/>
    <property type="match status" value="1"/>
</dbReference>
<keyword evidence="2" id="KW-0732">Signal</keyword>
<dbReference type="GO" id="GO:0005615">
    <property type="term" value="C:extracellular space"/>
    <property type="evidence" value="ECO:0007669"/>
    <property type="project" value="TreeGrafter"/>
</dbReference>
<protein>
    <submittedName>
        <fullName evidence="3">C-X-C motif chemokine ligand 17</fullName>
    </submittedName>
</protein>
<feature type="compositionally biased region" description="Basic and acidic residues" evidence="1">
    <location>
        <begin position="70"/>
        <end position="87"/>
    </location>
</feature>
<evidence type="ECO:0000313" key="3">
    <source>
        <dbReference type="Ensembl" id="ENSCGRP00001017439.1"/>
    </source>
</evidence>
<sequence>MKLLVSCFLLLLPVTLVYTVSRSPNPRVARIHGEQRQASGRWLREGGQECECRDWFLRASKRKSTPVLEPPRKQCPCDHVKGSEKKNSKTPKAPQKVKQAIQNLPAISQTMSTSKFCSALIVLRL</sequence>
<dbReference type="Ensembl" id="ENSCGRT00001021683.1">
    <property type="protein sequence ID" value="ENSCGRP00001017439.1"/>
    <property type="gene ID" value="ENSCGRG00001017481.1"/>
</dbReference>
<dbReference type="GO" id="GO:0048246">
    <property type="term" value="P:macrophage chemotaxis"/>
    <property type="evidence" value="ECO:0007669"/>
    <property type="project" value="Ensembl"/>
</dbReference>
<dbReference type="GO" id="GO:0050728">
    <property type="term" value="P:negative regulation of inflammatory response"/>
    <property type="evidence" value="ECO:0007669"/>
    <property type="project" value="TreeGrafter"/>
</dbReference>
<name>A0A8C2QJS8_CRIGR</name>
<feature type="signal peptide" evidence="2">
    <location>
        <begin position="1"/>
        <end position="19"/>
    </location>
</feature>
<gene>
    <name evidence="3" type="primary">LOC113837190</name>
</gene>
<organism evidence="3 4">
    <name type="scientific">Cricetulus griseus</name>
    <name type="common">Chinese hamster</name>
    <name type="synonym">Cricetulus barabensis griseus</name>
    <dbReference type="NCBI Taxonomy" id="10029"/>
    <lineage>
        <taxon>Eukaryota</taxon>
        <taxon>Metazoa</taxon>
        <taxon>Chordata</taxon>
        <taxon>Craniata</taxon>
        <taxon>Vertebrata</taxon>
        <taxon>Euteleostomi</taxon>
        <taxon>Mammalia</taxon>
        <taxon>Eutheria</taxon>
        <taxon>Euarchontoglires</taxon>
        <taxon>Glires</taxon>
        <taxon>Rodentia</taxon>
        <taxon>Myomorpha</taxon>
        <taxon>Muroidea</taxon>
        <taxon>Cricetidae</taxon>
        <taxon>Cricetinae</taxon>
        <taxon>Cricetulus</taxon>
    </lineage>
</organism>
<dbReference type="GO" id="GO:0008009">
    <property type="term" value="F:chemokine activity"/>
    <property type="evidence" value="ECO:0007669"/>
    <property type="project" value="Ensembl"/>
</dbReference>
<proteinExistence type="predicted"/>
<dbReference type="GO" id="GO:0010759">
    <property type="term" value="P:positive regulation of macrophage chemotaxis"/>
    <property type="evidence" value="ECO:0007669"/>
    <property type="project" value="Ensembl"/>
</dbReference>
<dbReference type="GO" id="GO:0010575">
    <property type="term" value="P:positive regulation of vascular endothelial growth factor production"/>
    <property type="evidence" value="ECO:0007669"/>
    <property type="project" value="TreeGrafter"/>
</dbReference>
<dbReference type="AlphaFoldDB" id="A0A8C2QJS8"/>
<dbReference type="PANTHER" id="PTHR37351:SF1">
    <property type="entry name" value="C-X-C MOTIF CHEMOKINE 17"/>
    <property type="match status" value="1"/>
</dbReference>
<feature type="chain" id="PRO_5034860329" evidence="2">
    <location>
        <begin position="20"/>
        <end position="125"/>
    </location>
</feature>
<accession>A0A8C2QJS8</accession>
<dbReference type="GO" id="GO:0030593">
    <property type="term" value="P:neutrophil chemotaxis"/>
    <property type="evidence" value="ECO:0007669"/>
    <property type="project" value="Ensembl"/>
</dbReference>
<dbReference type="InterPro" id="IPR029183">
    <property type="entry name" value="CXCL17"/>
</dbReference>
<reference evidence="3" key="2">
    <citation type="submission" date="2025-09" db="UniProtKB">
        <authorList>
            <consortium name="Ensembl"/>
        </authorList>
    </citation>
    <scope>IDENTIFICATION</scope>
</reference>
<evidence type="ECO:0000256" key="2">
    <source>
        <dbReference type="SAM" id="SignalP"/>
    </source>
</evidence>
<dbReference type="GO" id="GO:0090026">
    <property type="term" value="P:positive regulation of monocyte chemotaxis"/>
    <property type="evidence" value="ECO:0007669"/>
    <property type="project" value="TreeGrafter"/>
</dbReference>
<reference evidence="3" key="1">
    <citation type="submission" date="2025-08" db="UniProtKB">
        <authorList>
            <consortium name="Ensembl"/>
        </authorList>
    </citation>
    <scope>IDENTIFICATION</scope>
</reference>
<evidence type="ECO:0000313" key="4">
    <source>
        <dbReference type="Proteomes" id="UP000694386"/>
    </source>
</evidence>
<dbReference type="Proteomes" id="UP000694386">
    <property type="component" value="Unplaced"/>
</dbReference>
<dbReference type="Pfam" id="PF15211">
    <property type="entry name" value="CXCL17"/>
    <property type="match status" value="1"/>
</dbReference>